<dbReference type="GO" id="GO:0000155">
    <property type="term" value="F:phosphorelay sensor kinase activity"/>
    <property type="evidence" value="ECO:0007669"/>
    <property type="project" value="InterPro"/>
</dbReference>
<dbReference type="Pfam" id="PF08447">
    <property type="entry name" value="PAS_3"/>
    <property type="match status" value="1"/>
</dbReference>
<dbReference type="InterPro" id="IPR036097">
    <property type="entry name" value="HisK_dim/P_sf"/>
</dbReference>
<evidence type="ECO:0000259" key="8">
    <source>
        <dbReference type="PROSITE" id="PS50112"/>
    </source>
</evidence>
<evidence type="ECO:0000313" key="10">
    <source>
        <dbReference type="Proteomes" id="UP000003919"/>
    </source>
</evidence>
<dbReference type="PANTHER" id="PTHR43304">
    <property type="entry name" value="PHYTOCHROME-LIKE PROTEIN CPH1"/>
    <property type="match status" value="1"/>
</dbReference>
<dbReference type="InterPro" id="IPR035965">
    <property type="entry name" value="PAS-like_dom_sf"/>
</dbReference>
<evidence type="ECO:0000256" key="2">
    <source>
        <dbReference type="ARBA" id="ARBA00012438"/>
    </source>
</evidence>
<dbReference type="HOGENOM" id="CLU_000445_114_71_10"/>
<dbReference type="InterPro" id="IPR013655">
    <property type="entry name" value="PAS_fold_3"/>
</dbReference>
<protein>
    <recommendedName>
        <fullName evidence="2">histidine kinase</fullName>
        <ecNumber evidence="2">2.7.13.3</ecNumber>
    </recommendedName>
</protein>
<dbReference type="SMART" id="SM00387">
    <property type="entry name" value="HATPase_c"/>
    <property type="match status" value="1"/>
</dbReference>
<dbReference type="PRINTS" id="PR00344">
    <property type="entry name" value="BCTRLSENSOR"/>
</dbReference>
<name>A3HU65_9BACT</name>
<dbReference type="PROSITE" id="PS50109">
    <property type="entry name" value="HIS_KIN"/>
    <property type="match status" value="1"/>
</dbReference>
<evidence type="ECO:0000256" key="4">
    <source>
        <dbReference type="ARBA" id="ARBA00022679"/>
    </source>
</evidence>
<dbReference type="EC" id="2.7.13.3" evidence="2"/>
<proteinExistence type="predicted"/>
<dbReference type="InterPro" id="IPR000014">
    <property type="entry name" value="PAS"/>
</dbReference>
<dbReference type="InterPro" id="IPR003594">
    <property type="entry name" value="HATPase_dom"/>
</dbReference>
<dbReference type="Proteomes" id="UP000003919">
    <property type="component" value="Unassembled WGS sequence"/>
</dbReference>
<keyword evidence="4" id="KW-0808">Transferase</keyword>
<evidence type="ECO:0000256" key="1">
    <source>
        <dbReference type="ARBA" id="ARBA00000085"/>
    </source>
</evidence>
<dbReference type="Gene3D" id="3.30.450.20">
    <property type="entry name" value="PAS domain"/>
    <property type="match status" value="1"/>
</dbReference>
<evidence type="ECO:0000256" key="5">
    <source>
        <dbReference type="ARBA" id="ARBA00022777"/>
    </source>
</evidence>
<feature type="coiled-coil region" evidence="6">
    <location>
        <begin position="116"/>
        <end position="143"/>
    </location>
</feature>
<evidence type="ECO:0000256" key="3">
    <source>
        <dbReference type="ARBA" id="ARBA00022553"/>
    </source>
</evidence>
<dbReference type="InterPro" id="IPR005467">
    <property type="entry name" value="His_kinase_dom"/>
</dbReference>
<dbReference type="STRING" id="388413.ALPR1_00560"/>
<dbReference type="CDD" id="cd00130">
    <property type="entry name" value="PAS"/>
    <property type="match status" value="1"/>
</dbReference>
<dbReference type="Gene3D" id="3.30.565.10">
    <property type="entry name" value="Histidine kinase-like ATPase, C-terminal domain"/>
    <property type="match status" value="1"/>
</dbReference>
<dbReference type="EMBL" id="AAXU02000001">
    <property type="protein sequence ID" value="EAZ81687.1"/>
    <property type="molecule type" value="Genomic_DNA"/>
</dbReference>
<sequence>MDQNSFEFERFFDISPDLLCIAGYDGYFKKINPAVKDALGYSYEELYARPIHEFIHPDDRALTAHVRSELIRDNVLLNFENRYLTKSGKVIWLAWSSQPIDDQKLVFAIAKNITLKKRHESERNALLENINKINQNLKQLSFTAAHDLRAPVNNLMELMSFINTDHVTDKETVEMLDLLKYSISNLKDTLNRYVDRLKENQTIHTTKENVNLPAVLDPILLSIKSLITSSKAKVQVDFEAFQDISFNKTCMESIFLNLLSNSIKYCNPEVTPIISIRSRFFNGTKQLIIEDNGLGIDVKKYQDQIFGMSQSFHQNEDSKGIGLYLVHNHVTSMGGKIAIESEINQGTRFIIDFENEKCLQD</sequence>
<organism evidence="9 10">
    <name type="scientific">Algoriphagus machipongonensis</name>
    <dbReference type="NCBI Taxonomy" id="388413"/>
    <lineage>
        <taxon>Bacteria</taxon>
        <taxon>Pseudomonadati</taxon>
        <taxon>Bacteroidota</taxon>
        <taxon>Cytophagia</taxon>
        <taxon>Cytophagales</taxon>
        <taxon>Cyclobacteriaceae</taxon>
        <taxon>Algoriphagus</taxon>
    </lineage>
</organism>
<accession>A3HU65</accession>
<keyword evidence="6" id="KW-0175">Coiled coil</keyword>
<dbReference type="NCBIfam" id="TIGR00229">
    <property type="entry name" value="sensory_box"/>
    <property type="match status" value="1"/>
</dbReference>
<dbReference type="SUPFAM" id="SSF47384">
    <property type="entry name" value="Homodimeric domain of signal transducing histidine kinase"/>
    <property type="match status" value="1"/>
</dbReference>
<dbReference type="InterPro" id="IPR052162">
    <property type="entry name" value="Sensor_kinase/Photoreceptor"/>
</dbReference>
<keyword evidence="10" id="KW-1185">Reference proteome</keyword>
<reference evidence="9 10" key="1">
    <citation type="journal article" date="2011" name="J. Bacteriol.">
        <title>Complete genome sequence of Algoriphagus sp. PR1, bacterial prey of a colony-forming choanoflagellate.</title>
        <authorList>
            <person name="Alegado R.A."/>
            <person name="Ferriera S."/>
            <person name="Nusbaum C."/>
            <person name="Young S.K."/>
            <person name="Zeng Q."/>
            <person name="Imamovic A."/>
            <person name="Fairclough S.R."/>
            <person name="King N."/>
        </authorList>
    </citation>
    <scope>NUCLEOTIDE SEQUENCE [LARGE SCALE GENOMIC DNA]</scope>
    <source>
        <strain evidence="9 10">PR1</strain>
    </source>
</reference>
<keyword evidence="3" id="KW-0597">Phosphoprotein</keyword>
<dbReference type="Pfam" id="PF02518">
    <property type="entry name" value="HATPase_c"/>
    <property type="match status" value="1"/>
</dbReference>
<evidence type="ECO:0000259" key="7">
    <source>
        <dbReference type="PROSITE" id="PS50109"/>
    </source>
</evidence>
<dbReference type="InterPro" id="IPR004358">
    <property type="entry name" value="Sig_transdc_His_kin-like_C"/>
</dbReference>
<dbReference type="SMART" id="SM00091">
    <property type="entry name" value="PAS"/>
    <property type="match status" value="1"/>
</dbReference>
<dbReference type="SUPFAM" id="SSF55874">
    <property type="entry name" value="ATPase domain of HSP90 chaperone/DNA topoisomerase II/histidine kinase"/>
    <property type="match status" value="1"/>
</dbReference>
<dbReference type="RefSeq" id="WP_008197664.1">
    <property type="nucleotide sequence ID" value="NZ_CM001023.1"/>
</dbReference>
<comment type="caution">
    <text evidence="9">The sequence shown here is derived from an EMBL/GenBank/DDBJ whole genome shotgun (WGS) entry which is preliminary data.</text>
</comment>
<comment type="catalytic activity">
    <reaction evidence="1">
        <text>ATP + protein L-histidine = ADP + protein N-phospho-L-histidine.</text>
        <dbReference type="EC" id="2.7.13.3"/>
    </reaction>
</comment>
<dbReference type="eggNOG" id="COG4251">
    <property type="taxonomic scope" value="Bacteria"/>
</dbReference>
<feature type="domain" description="Histidine kinase" evidence="7">
    <location>
        <begin position="143"/>
        <end position="357"/>
    </location>
</feature>
<gene>
    <name evidence="9" type="ORF">ALPR1_00560</name>
</gene>
<dbReference type="PANTHER" id="PTHR43304:SF1">
    <property type="entry name" value="PAC DOMAIN-CONTAINING PROTEIN"/>
    <property type="match status" value="1"/>
</dbReference>
<keyword evidence="5 9" id="KW-0418">Kinase</keyword>
<dbReference type="InterPro" id="IPR036890">
    <property type="entry name" value="HATPase_C_sf"/>
</dbReference>
<dbReference type="SUPFAM" id="SSF55785">
    <property type="entry name" value="PYP-like sensor domain (PAS domain)"/>
    <property type="match status" value="1"/>
</dbReference>
<dbReference type="OrthoDB" id="890870at2"/>
<evidence type="ECO:0000313" key="9">
    <source>
        <dbReference type="EMBL" id="EAZ81687.1"/>
    </source>
</evidence>
<evidence type="ECO:0000256" key="6">
    <source>
        <dbReference type="SAM" id="Coils"/>
    </source>
</evidence>
<feature type="domain" description="PAS" evidence="8">
    <location>
        <begin position="4"/>
        <end position="74"/>
    </location>
</feature>
<dbReference type="PROSITE" id="PS50112">
    <property type="entry name" value="PAS"/>
    <property type="match status" value="1"/>
</dbReference>
<dbReference type="AlphaFoldDB" id="A3HU65"/>